<accession>A0ABW7XKW8</accession>
<evidence type="ECO:0000313" key="3">
    <source>
        <dbReference type="Proteomes" id="UP001611580"/>
    </source>
</evidence>
<feature type="region of interest" description="Disordered" evidence="1">
    <location>
        <begin position="141"/>
        <end position="177"/>
    </location>
</feature>
<keyword evidence="3" id="KW-1185">Reference proteome</keyword>
<name>A0ABW7XKW8_9MICO</name>
<protein>
    <recommendedName>
        <fullName evidence="4">DUF4352 domain-containing protein</fullName>
    </recommendedName>
</protein>
<evidence type="ECO:0000313" key="2">
    <source>
        <dbReference type="EMBL" id="MFI2488171.1"/>
    </source>
</evidence>
<evidence type="ECO:0008006" key="4">
    <source>
        <dbReference type="Google" id="ProtNLM"/>
    </source>
</evidence>
<gene>
    <name evidence="2" type="ORF">ACH47X_14740</name>
</gene>
<sequence>MKHARNGGPDIAFRVGRRVVSAVADDMSTMQRVGAGVVAALVAVTPFGAWSKVEAQADPVVAGAAIEVGPFDLTVVRAVKTGDLGYLTPAPGNHMLALVVDVTNTSDVPEYSSTLGSAIPAPKGVDVVPQESLTDLAADLGTDLGTDAGAEPGAEPSASASPEAGEDAEEEEPKLPPATIVNVADATTVRILNPGVTYQLALIWQQSDEFTGDEIPVEVVGLDWIDESRLTLDNGYWLPADVAFQGDIPLKDNTDRTAAPEEQQ</sequence>
<proteinExistence type="predicted"/>
<comment type="caution">
    <text evidence="2">The sequence shown here is derived from an EMBL/GenBank/DDBJ whole genome shotgun (WGS) entry which is preliminary data.</text>
</comment>
<evidence type="ECO:0000256" key="1">
    <source>
        <dbReference type="SAM" id="MobiDB-lite"/>
    </source>
</evidence>
<reference evidence="2 3" key="1">
    <citation type="submission" date="2024-10" db="EMBL/GenBank/DDBJ databases">
        <title>The Natural Products Discovery Center: Release of the First 8490 Sequenced Strains for Exploring Actinobacteria Biosynthetic Diversity.</title>
        <authorList>
            <person name="Kalkreuter E."/>
            <person name="Kautsar S.A."/>
            <person name="Yang D."/>
            <person name="Bader C.D."/>
            <person name="Teijaro C.N."/>
            <person name="Fluegel L."/>
            <person name="Davis C.M."/>
            <person name="Simpson J.R."/>
            <person name="Lauterbach L."/>
            <person name="Steele A.D."/>
            <person name="Gui C."/>
            <person name="Meng S."/>
            <person name="Li G."/>
            <person name="Viehrig K."/>
            <person name="Ye F."/>
            <person name="Su P."/>
            <person name="Kiefer A.F."/>
            <person name="Nichols A."/>
            <person name="Cepeda A.J."/>
            <person name="Yan W."/>
            <person name="Fan B."/>
            <person name="Jiang Y."/>
            <person name="Adhikari A."/>
            <person name="Zheng C.-J."/>
            <person name="Schuster L."/>
            <person name="Cowan T.M."/>
            <person name="Smanski M.J."/>
            <person name="Chevrette M.G."/>
            <person name="De Carvalho L.P.S."/>
            <person name="Shen B."/>
        </authorList>
    </citation>
    <scope>NUCLEOTIDE SEQUENCE [LARGE SCALE GENOMIC DNA]</scope>
    <source>
        <strain evidence="2 3">NPDC019481</strain>
    </source>
</reference>
<dbReference type="EMBL" id="JBIRYI010000008">
    <property type="protein sequence ID" value="MFI2488171.1"/>
    <property type="molecule type" value="Genomic_DNA"/>
</dbReference>
<organism evidence="2 3">
    <name type="scientific">Promicromonospora kroppenstedtii</name>
    <dbReference type="NCBI Taxonomy" id="440482"/>
    <lineage>
        <taxon>Bacteria</taxon>
        <taxon>Bacillati</taxon>
        <taxon>Actinomycetota</taxon>
        <taxon>Actinomycetes</taxon>
        <taxon>Micrococcales</taxon>
        <taxon>Promicromonosporaceae</taxon>
        <taxon>Promicromonospora</taxon>
    </lineage>
</organism>
<dbReference type="Proteomes" id="UP001611580">
    <property type="component" value="Unassembled WGS sequence"/>
</dbReference>
<feature type="compositionally biased region" description="Low complexity" evidence="1">
    <location>
        <begin position="141"/>
        <end position="163"/>
    </location>
</feature>
<dbReference type="RefSeq" id="WP_397405372.1">
    <property type="nucleotide sequence ID" value="NZ_JBIRYI010000008.1"/>
</dbReference>